<evidence type="ECO:0000259" key="6">
    <source>
        <dbReference type="PROSITE" id="PS00651"/>
    </source>
</evidence>
<dbReference type="Pfam" id="PF01281">
    <property type="entry name" value="Ribosomal_L9_N"/>
    <property type="match status" value="1"/>
</dbReference>
<protein>
    <recommendedName>
        <fullName evidence="6">Ribosomal protein L9 domain-containing protein</fullName>
    </recommendedName>
</protein>
<dbReference type="InterPro" id="IPR036791">
    <property type="entry name" value="Ribosomal_bL9_C_sf"/>
</dbReference>
<dbReference type="AlphaFoldDB" id="A0A382ADS0"/>
<evidence type="ECO:0000256" key="4">
    <source>
        <dbReference type="ARBA" id="ARBA00022980"/>
    </source>
</evidence>
<accession>A0A382ADS0</accession>
<keyword evidence="3" id="KW-0694">RNA-binding</keyword>
<comment type="similarity">
    <text evidence="1">Belongs to the bacterial ribosomal protein bL9 family.</text>
</comment>
<organism evidence="7">
    <name type="scientific">marine metagenome</name>
    <dbReference type="NCBI Taxonomy" id="408172"/>
    <lineage>
        <taxon>unclassified sequences</taxon>
        <taxon>metagenomes</taxon>
        <taxon>ecological metagenomes</taxon>
    </lineage>
</organism>
<dbReference type="GO" id="GO:0005840">
    <property type="term" value="C:ribosome"/>
    <property type="evidence" value="ECO:0007669"/>
    <property type="project" value="UniProtKB-KW"/>
</dbReference>
<dbReference type="GO" id="GO:0019843">
    <property type="term" value="F:rRNA binding"/>
    <property type="evidence" value="ECO:0007669"/>
    <property type="project" value="UniProtKB-KW"/>
</dbReference>
<sequence length="151" mass="16892">MEVILKKTFEKLGVEGDIVNVADGYARNYLVPMQIAIRSTERNRRILEHEKKVLASLADKTRGAAEELAGQITEVTCTFKRRAGENDRLFGSVTSTDISAALVTELSVEIDRRDVQLQEPIKDLGVFTVPIQLHPDITSDLKVVVVREEDE</sequence>
<dbReference type="InterPro" id="IPR020069">
    <property type="entry name" value="Ribosomal_bL9_C"/>
</dbReference>
<dbReference type="Pfam" id="PF03948">
    <property type="entry name" value="Ribosomal_L9_C"/>
    <property type="match status" value="1"/>
</dbReference>
<dbReference type="EMBL" id="UINC01024929">
    <property type="protein sequence ID" value="SVA99559.1"/>
    <property type="molecule type" value="Genomic_DNA"/>
</dbReference>
<evidence type="ECO:0000313" key="7">
    <source>
        <dbReference type="EMBL" id="SVA99559.1"/>
    </source>
</evidence>
<proteinExistence type="inferred from homology"/>
<keyword evidence="4" id="KW-0689">Ribosomal protein</keyword>
<dbReference type="GO" id="GO:0003735">
    <property type="term" value="F:structural constituent of ribosome"/>
    <property type="evidence" value="ECO:0007669"/>
    <property type="project" value="InterPro"/>
</dbReference>
<dbReference type="HAMAP" id="MF_00503">
    <property type="entry name" value="Ribosomal_bL9"/>
    <property type="match status" value="1"/>
</dbReference>
<dbReference type="SUPFAM" id="SSF55658">
    <property type="entry name" value="L9 N-domain-like"/>
    <property type="match status" value="1"/>
</dbReference>
<keyword evidence="2" id="KW-0699">rRNA-binding</keyword>
<dbReference type="InterPro" id="IPR009027">
    <property type="entry name" value="Ribosomal_bL9/RNase_H1_N"/>
</dbReference>
<dbReference type="InterPro" id="IPR000244">
    <property type="entry name" value="Ribosomal_bL9"/>
</dbReference>
<name>A0A382ADS0_9ZZZZ</name>
<reference evidence="7" key="1">
    <citation type="submission" date="2018-05" db="EMBL/GenBank/DDBJ databases">
        <authorList>
            <person name="Lanie J.A."/>
            <person name="Ng W.-L."/>
            <person name="Kazmierczak K.M."/>
            <person name="Andrzejewski T.M."/>
            <person name="Davidsen T.M."/>
            <person name="Wayne K.J."/>
            <person name="Tettelin H."/>
            <person name="Glass J.I."/>
            <person name="Rusch D."/>
            <person name="Podicherti R."/>
            <person name="Tsui H.-C.T."/>
            <person name="Winkler M.E."/>
        </authorList>
    </citation>
    <scope>NUCLEOTIDE SEQUENCE</scope>
</reference>
<gene>
    <name evidence="7" type="ORF">METZ01_LOCUS152413</name>
</gene>
<evidence type="ECO:0000256" key="2">
    <source>
        <dbReference type="ARBA" id="ARBA00022730"/>
    </source>
</evidence>
<evidence type="ECO:0000256" key="5">
    <source>
        <dbReference type="ARBA" id="ARBA00023274"/>
    </source>
</evidence>
<dbReference type="InterPro" id="IPR020070">
    <property type="entry name" value="Ribosomal_bL9_N"/>
</dbReference>
<feature type="domain" description="Ribosomal protein L9" evidence="6">
    <location>
        <begin position="13"/>
        <end position="40"/>
    </location>
</feature>
<dbReference type="InterPro" id="IPR020594">
    <property type="entry name" value="Ribosomal_bL9_bac/chp"/>
</dbReference>
<dbReference type="PROSITE" id="PS00651">
    <property type="entry name" value="RIBOSOMAL_L9"/>
    <property type="match status" value="1"/>
</dbReference>
<keyword evidence="5" id="KW-0687">Ribonucleoprotein</keyword>
<evidence type="ECO:0000256" key="1">
    <source>
        <dbReference type="ARBA" id="ARBA00010605"/>
    </source>
</evidence>
<dbReference type="NCBIfam" id="TIGR00158">
    <property type="entry name" value="L9"/>
    <property type="match status" value="1"/>
</dbReference>
<dbReference type="GO" id="GO:1990904">
    <property type="term" value="C:ribonucleoprotein complex"/>
    <property type="evidence" value="ECO:0007669"/>
    <property type="project" value="UniProtKB-KW"/>
</dbReference>
<dbReference type="GO" id="GO:0006412">
    <property type="term" value="P:translation"/>
    <property type="evidence" value="ECO:0007669"/>
    <property type="project" value="InterPro"/>
</dbReference>
<dbReference type="Gene3D" id="3.10.430.100">
    <property type="entry name" value="Ribosomal protein L9, C-terminal domain"/>
    <property type="match status" value="1"/>
</dbReference>
<evidence type="ECO:0000256" key="3">
    <source>
        <dbReference type="ARBA" id="ARBA00022884"/>
    </source>
</evidence>
<dbReference type="InterPro" id="IPR036935">
    <property type="entry name" value="Ribosomal_bL9_N_sf"/>
</dbReference>
<dbReference type="PANTHER" id="PTHR21368">
    <property type="entry name" value="50S RIBOSOMAL PROTEIN L9"/>
    <property type="match status" value="1"/>
</dbReference>
<dbReference type="Gene3D" id="3.40.5.10">
    <property type="entry name" value="Ribosomal protein L9, N-terminal domain"/>
    <property type="match status" value="1"/>
</dbReference>
<dbReference type="SUPFAM" id="SSF55653">
    <property type="entry name" value="Ribosomal protein L9 C-domain"/>
    <property type="match status" value="1"/>
</dbReference>